<feature type="compositionally biased region" description="Pro residues" evidence="1">
    <location>
        <begin position="245"/>
        <end position="254"/>
    </location>
</feature>
<feature type="compositionally biased region" description="Basic and acidic residues" evidence="1">
    <location>
        <begin position="458"/>
        <end position="472"/>
    </location>
</feature>
<name>A0AAD5X8K6_9FUNG</name>
<proteinExistence type="predicted"/>
<dbReference type="SUPFAM" id="SSF159501">
    <property type="entry name" value="EreA/ChaN-like"/>
    <property type="match status" value="1"/>
</dbReference>
<evidence type="ECO:0000256" key="1">
    <source>
        <dbReference type="SAM" id="MobiDB-lite"/>
    </source>
</evidence>
<dbReference type="AlphaFoldDB" id="A0AAD5X8K6"/>
<comment type="caution">
    <text evidence="3">The sequence shown here is derived from an EMBL/GenBank/DDBJ whole genome shotgun (WGS) entry which is preliminary data.</text>
</comment>
<feature type="region of interest" description="Disordered" evidence="1">
    <location>
        <begin position="242"/>
        <end position="261"/>
    </location>
</feature>
<feature type="region of interest" description="Disordered" evidence="1">
    <location>
        <begin position="351"/>
        <end position="399"/>
    </location>
</feature>
<dbReference type="Proteomes" id="UP001212841">
    <property type="component" value="Unassembled WGS sequence"/>
</dbReference>
<organism evidence="3 4">
    <name type="scientific">Rhizophlyctis rosea</name>
    <dbReference type="NCBI Taxonomy" id="64517"/>
    <lineage>
        <taxon>Eukaryota</taxon>
        <taxon>Fungi</taxon>
        <taxon>Fungi incertae sedis</taxon>
        <taxon>Chytridiomycota</taxon>
        <taxon>Chytridiomycota incertae sedis</taxon>
        <taxon>Chytridiomycetes</taxon>
        <taxon>Rhizophlyctidales</taxon>
        <taxon>Rhizophlyctidaceae</taxon>
        <taxon>Rhizophlyctis</taxon>
    </lineage>
</organism>
<dbReference type="CDD" id="cd14727">
    <property type="entry name" value="ChanN-like"/>
    <property type="match status" value="1"/>
</dbReference>
<dbReference type="InterPro" id="IPR007314">
    <property type="entry name" value="Cofac_haem-bd_dom"/>
</dbReference>
<keyword evidence="4" id="KW-1185">Reference proteome</keyword>
<feature type="domain" description="Haem-binding uptake Tiki superfamily ChaN" evidence="2">
    <location>
        <begin position="91"/>
        <end position="315"/>
    </location>
</feature>
<protein>
    <recommendedName>
        <fullName evidence="2">Haem-binding uptake Tiki superfamily ChaN domain-containing protein</fullName>
    </recommendedName>
</protein>
<evidence type="ECO:0000313" key="3">
    <source>
        <dbReference type="EMBL" id="KAJ3056168.1"/>
    </source>
</evidence>
<gene>
    <name evidence="3" type="ORF">HK097_007892</name>
</gene>
<feature type="region of interest" description="Disordered" evidence="1">
    <location>
        <begin position="443"/>
        <end position="519"/>
    </location>
</feature>
<dbReference type="Gene3D" id="3.40.50.11550">
    <property type="match status" value="1"/>
</dbReference>
<dbReference type="EMBL" id="JADGJD010000043">
    <property type="protein sequence ID" value="KAJ3056168.1"/>
    <property type="molecule type" value="Genomic_DNA"/>
</dbReference>
<evidence type="ECO:0000313" key="4">
    <source>
        <dbReference type="Proteomes" id="UP001212841"/>
    </source>
</evidence>
<sequence>MQLFTPVFNPATLSFSSPCYHRIFVLSSSLLIMDAKQPSQEDLALAFSPTDLIAAFVPPQYHSLRLHKPGSNSPPTPLADSLTKLVLQGPSRVVVFGEHHTQPHVLLAQLATIHILASLRKPSSTVTLVLEMFNQTQQPLLDAFHSGKITSEQLCDAYEKDGEEGFPIRTHYGILLQTAKTLNVRVLGGFLPRSAARKCMGPGGEDAAISYAAENGWIDQDTSKYIKGSAEHFKYFKSAITGEPYTPPTNPSSDPPTDEDDTGLLRIFPAQVIKDSSMSHVINNVLQSAPTLDCRVLAICGCGHGEYNFGVPERVFLSGSFQMPITITCRSERQLLGEGYVKRLVHATDEGRTGLMGGDVSDKQAKNDTDDEEGSRGLLGGNEGSDAGSTDSETEQDGVLESGRKAWELPDDHDKKLSEAVASLHPTLSSLLFVYDAVEEEHEKDASNEVAESEASDAEEHPCVAQLDREVVADGPGISLDVKLGGLDGEVEEEDPHDYAQLDEEDSYVSDNPEDKEHA</sequence>
<reference evidence="3" key="1">
    <citation type="submission" date="2020-05" db="EMBL/GenBank/DDBJ databases">
        <title>Phylogenomic resolution of chytrid fungi.</title>
        <authorList>
            <person name="Stajich J.E."/>
            <person name="Amses K."/>
            <person name="Simmons R."/>
            <person name="Seto K."/>
            <person name="Myers J."/>
            <person name="Bonds A."/>
            <person name="Quandt C.A."/>
            <person name="Barry K."/>
            <person name="Liu P."/>
            <person name="Grigoriev I."/>
            <person name="Longcore J.E."/>
            <person name="James T.Y."/>
        </authorList>
    </citation>
    <scope>NUCLEOTIDE SEQUENCE</scope>
    <source>
        <strain evidence="3">JEL0318</strain>
    </source>
</reference>
<feature type="compositionally biased region" description="Acidic residues" evidence="1">
    <location>
        <begin position="489"/>
        <end position="512"/>
    </location>
</feature>
<evidence type="ECO:0000259" key="2">
    <source>
        <dbReference type="Pfam" id="PF04187"/>
    </source>
</evidence>
<dbReference type="Pfam" id="PF04187">
    <property type="entry name" value="Cofac_haem_bdg"/>
    <property type="match status" value="1"/>
</dbReference>
<accession>A0AAD5X8K6</accession>